<reference evidence="1" key="1">
    <citation type="submission" date="2013-12" db="EMBL/GenBank/DDBJ databases">
        <title>The Genome Sequence of Aphanomyces astaci APO3.</title>
        <authorList>
            <consortium name="The Broad Institute Genomics Platform"/>
            <person name="Russ C."/>
            <person name="Tyler B."/>
            <person name="van West P."/>
            <person name="Dieguez-Uribeondo J."/>
            <person name="Young S.K."/>
            <person name="Zeng Q."/>
            <person name="Gargeya S."/>
            <person name="Fitzgerald M."/>
            <person name="Abouelleil A."/>
            <person name="Alvarado L."/>
            <person name="Chapman S.B."/>
            <person name="Gainer-Dewar J."/>
            <person name="Goldberg J."/>
            <person name="Griggs A."/>
            <person name="Gujja S."/>
            <person name="Hansen M."/>
            <person name="Howarth C."/>
            <person name="Imamovic A."/>
            <person name="Ireland A."/>
            <person name="Larimer J."/>
            <person name="McCowan C."/>
            <person name="Murphy C."/>
            <person name="Pearson M."/>
            <person name="Poon T.W."/>
            <person name="Priest M."/>
            <person name="Roberts A."/>
            <person name="Saif S."/>
            <person name="Shea T."/>
            <person name="Sykes S."/>
            <person name="Wortman J."/>
            <person name="Nusbaum C."/>
            <person name="Birren B."/>
        </authorList>
    </citation>
    <scope>NUCLEOTIDE SEQUENCE [LARGE SCALE GENOMIC DNA]</scope>
    <source>
        <strain evidence="1">APO3</strain>
    </source>
</reference>
<gene>
    <name evidence="1" type="ORF">H257_18880</name>
</gene>
<organism evidence="1">
    <name type="scientific">Aphanomyces astaci</name>
    <name type="common">Crayfish plague agent</name>
    <dbReference type="NCBI Taxonomy" id="112090"/>
    <lineage>
        <taxon>Eukaryota</taxon>
        <taxon>Sar</taxon>
        <taxon>Stramenopiles</taxon>
        <taxon>Oomycota</taxon>
        <taxon>Saprolegniomycetes</taxon>
        <taxon>Saprolegniales</taxon>
        <taxon>Verrucalvaceae</taxon>
        <taxon>Aphanomyces</taxon>
    </lineage>
</organism>
<dbReference type="GeneID" id="20820876"/>
<sequence>MLTSFNSNVIQLKAIPSGWNEDGVIDNELYAIPMSNYMASSARQSWRAGVSCAMLQNGGSKTCPRENVMPSKYFAPLVRSKRNWPSKSQLCKLTTSYTLDS</sequence>
<accession>W4F9N1</accession>
<dbReference type="AlphaFoldDB" id="W4F9N1"/>
<evidence type="ECO:0000313" key="1">
    <source>
        <dbReference type="EMBL" id="ETV64200.1"/>
    </source>
</evidence>
<dbReference type="OrthoDB" id="1741237at2759"/>
<proteinExistence type="predicted"/>
<name>W4F9N1_APHAT</name>
<dbReference type="RefSeq" id="XP_009846313.1">
    <property type="nucleotide sequence ID" value="XM_009848011.1"/>
</dbReference>
<dbReference type="EMBL" id="KI913365">
    <property type="protein sequence ID" value="ETV64200.1"/>
    <property type="molecule type" value="Genomic_DNA"/>
</dbReference>
<protein>
    <submittedName>
        <fullName evidence="1">Uncharacterized protein</fullName>
    </submittedName>
</protein>
<dbReference type="VEuPathDB" id="FungiDB:H257_18880"/>